<dbReference type="EMBL" id="BSTK01000015">
    <property type="protein sequence ID" value="GLY90028.1"/>
    <property type="molecule type" value="Genomic_DNA"/>
</dbReference>
<feature type="compositionally biased region" description="Polar residues" evidence="1">
    <location>
        <begin position="90"/>
        <end position="109"/>
    </location>
</feature>
<feature type="compositionally biased region" description="Low complexity" evidence="1">
    <location>
        <begin position="124"/>
        <end position="134"/>
    </location>
</feature>
<protein>
    <submittedName>
        <fullName evidence="3">Uncharacterized protein</fullName>
    </submittedName>
</protein>
<gene>
    <name evidence="3" type="ORF">Airi02_079570</name>
</gene>
<dbReference type="RefSeq" id="WP_285580661.1">
    <property type="nucleotide sequence ID" value="NZ_BSTK01000015.1"/>
</dbReference>
<evidence type="ECO:0000313" key="4">
    <source>
        <dbReference type="Proteomes" id="UP001165074"/>
    </source>
</evidence>
<feature type="transmembrane region" description="Helical" evidence="2">
    <location>
        <begin position="55"/>
        <end position="75"/>
    </location>
</feature>
<keyword evidence="2" id="KW-1133">Transmembrane helix</keyword>
<feature type="compositionally biased region" description="Low complexity" evidence="1">
    <location>
        <begin position="144"/>
        <end position="168"/>
    </location>
</feature>
<accession>A0A9W6SAG1</accession>
<comment type="caution">
    <text evidence="3">The sequence shown here is derived from an EMBL/GenBank/DDBJ whole genome shotgun (WGS) entry which is preliminary data.</text>
</comment>
<keyword evidence="4" id="KW-1185">Reference proteome</keyword>
<name>A0A9W6SAG1_9ACTN</name>
<evidence type="ECO:0000313" key="3">
    <source>
        <dbReference type="EMBL" id="GLY90028.1"/>
    </source>
</evidence>
<dbReference type="Proteomes" id="UP001165074">
    <property type="component" value="Unassembled WGS sequence"/>
</dbReference>
<dbReference type="AlphaFoldDB" id="A0A9W6SAG1"/>
<evidence type="ECO:0000256" key="2">
    <source>
        <dbReference type="SAM" id="Phobius"/>
    </source>
</evidence>
<feature type="compositionally biased region" description="Low complexity" evidence="1">
    <location>
        <begin position="181"/>
        <end position="193"/>
    </location>
</feature>
<organism evidence="3 4">
    <name type="scientific">Actinoallomurus iriomotensis</name>
    <dbReference type="NCBI Taxonomy" id="478107"/>
    <lineage>
        <taxon>Bacteria</taxon>
        <taxon>Bacillati</taxon>
        <taxon>Actinomycetota</taxon>
        <taxon>Actinomycetes</taxon>
        <taxon>Streptosporangiales</taxon>
        <taxon>Thermomonosporaceae</taxon>
        <taxon>Actinoallomurus</taxon>
    </lineage>
</organism>
<evidence type="ECO:0000256" key="1">
    <source>
        <dbReference type="SAM" id="MobiDB-lite"/>
    </source>
</evidence>
<keyword evidence="2" id="KW-0472">Membrane</keyword>
<feature type="compositionally biased region" description="Low complexity" evidence="1">
    <location>
        <begin position="201"/>
        <end position="214"/>
    </location>
</feature>
<proteinExistence type="predicted"/>
<feature type="compositionally biased region" description="Pro residues" evidence="1">
    <location>
        <begin position="112"/>
        <end position="123"/>
    </location>
</feature>
<reference evidence="3" key="1">
    <citation type="submission" date="2023-03" db="EMBL/GenBank/DDBJ databases">
        <title>Actinoallomurus iriomotensis NBRC 103684.</title>
        <authorList>
            <person name="Ichikawa N."/>
            <person name="Sato H."/>
            <person name="Tonouchi N."/>
        </authorList>
    </citation>
    <scope>NUCLEOTIDE SEQUENCE</scope>
    <source>
        <strain evidence="3">NBRC 103684</strain>
    </source>
</reference>
<sequence>MTQPFDDEHGDRLRRALHAEAEAVTPSAEGLERIRAKINQRHERRFVVFSFASPWLRPLAAVAAAVAVCVVALSVTPGLANFVQTGHFSPDSGNDKGNSAATNGHSQGQEPPGGPSTPYPSSSPSPTSIHPSNSGKHVVNGTCPPGETTVTPTATPTAGGSAGTGPSTRVTCQAPPGGGDTTPPSTGGTTPPTESSPPSAPSSDQPTSDSAPTTAPNQSP</sequence>
<keyword evidence="2" id="KW-0812">Transmembrane</keyword>
<feature type="region of interest" description="Disordered" evidence="1">
    <location>
        <begin position="90"/>
        <end position="220"/>
    </location>
</feature>